<feature type="domain" description="ATP-grasp" evidence="2">
    <location>
        <begin position="133"/>
        <end position="329"/>
    </location>
</feature>
<organism evidence="3 4">
    <name type="scientific">Gleimia hominis</name>
    <dbReference type="NCBI Taxonomy" id="595468"/>
    <lineage>
        <taxon>Bacteria</taxon>
        <taxon>Bacillati</taxon>
        <taxon>Actinomycetota</taxon>
        <taxon>Actinomycetes</taxon>
        <taxon>Actinomycetales</taxon>
        <taxon>Actinomycetaceae</taxon>
        <taxon>Gleimia</taxon>
    </lineage>
</organism>
<reference evidence="3 4" key="1">
    <citation type="submission" date="2023-06" db="EMBL/GenBank/DDBJ databases">
        <title>Draft genome sequence of Gleimia hominis type strain CCUG 57540T.</title>
        <authorList>
            <person name="Salva-Serra F."/>
            <person name="Cardew S."/>
            <person name="Jensie Markopoulos S."/>
            <person name="Ohlen M."/>
            <person name="Inganas E."/>
            <person name="Svensson-Stadler L."/>
            <person name="Moore E.R.B."/>
        </authorList>
    </citation>
    <scope>NUCLEOTIDE SEQUENCE [LARGE SCALE GENOMIC DNA]</scope>
    <source>
        <strain evidence="3 4">CCUG 57540</strain>
    </source>
</reference>
<dbReference type="InterPro" id="IPR005479">
    <property type="entry name" value="CPAse_ATP-bd"/>
</dbReference>
<evidence type="ECO:0000259" key="2">
    <source>
        <dbReference type="PROSITE" id="PS50975"/>
    </source>
</evidence>
<proteinExistence type="predicted"/>
<dbReference type="InterPro" id="IPR011761">
    <property type="entry name" value="ATP-grasp"/>
</dbReference>
<keyword evidence="4" id="KW-1185">Reference proteome</keyword>
<evidence type="ECO:0000313" key="4">
    <source>
        <dbReference type="Proteomes" id="UP001247542"/>
    </source>
</evidence>
<dbReference type="Pfam" id="PF02786">
    <property type="entry name" value="CPSase_L_D2"/>
    <property type="match status" value="1"/>
</dbReference>
<keyword evidence="1" id="KW-0547">Nucleotide-binding</keyword>
<dbReference type="Gene3D" id="3.30.470.20">
    <property type="entry name" value="ATP-grasp fold, B domain"/>
    <property type="match status" value="1"/>
</dbReference>
<sequence>MEQGTQSQEKLGTRGFVPVILGGGVEAYAMARQFNDLGCERVICISSAPSQLVKLSRFIELEPIENGLDPSCVVETLTNLSVRYAPAKLAVITNGDEQVENLIGIRSELPKTCELAIPSREVLEEVSNKARFKRVCERAGIATIAFEAVEPAAFSATQLTFPIVAKPAVSAEFSAIEVPDKKKVYYLQTPAELADLMKQLADAGYPGEFVLEEYIPGDDAQLHSITAYISRGGAVTMLAHAQVALQDHRPSLVGNPVTMVTSPQYDLFEAAERFFQQIDYEGFANFDVKVDPRTGTPYFLELNPRIGRNSGYVQGGGVNAMGVFVDDVIHGRRGGRKVAQRELIYSLVPLSIAQKHLHNPQLRARFKQLRQQRKVFNPLRNPREKLLARDAFLLARDLHLQKVFHDYPPAEL</sequence>
<dbReference type="EMBL" id="JASXSX010000001">
    <property type="protein sequence ID" value="MDT3767724.1"/>
    <property type="molecule type" value="Genomic_DNA"/>
</dbReference>
<dbReference type="Proteomes" id="UP001247542">
    <property type="component" value="Unassembled WGS sequence"/>
</dbReference>
<accession>A0ABU3IBG6</accession>
<dbReference type="PROSITE" id="PS50975">
    <property type="entry name" value="ATP_GRASP"/>
    <property type="match status" value="1"/>
</dbReference>
<comment type="caution">
    <text evidence="3">The sequence shown here is derived from an EMBL/GenBank/DDBJ whole genome shotgun (WGS) entry which is preliminary data.</text>
</comment>
<name>A0ABU3IBG6_9ACTO</name>
<gene>
    <name evidence="3" type="ORF">QS713_06585</name>
</gene>
<protein>
    <recommendedName>
        <fullName evidence="2">ATP-grasp domain-containing protein</fullName>
    </recommendedName>
</protein>
<dbReference type="SUPFAM" id="SSF56059">
    <property type="entry name" value="Glutathione synthetase ATP-binding domain-like"/>
    <property type="match status" value="1"/>
</dbReference>
<keyword evidence="1" id="KW-0067">ATP-binding</keyword>
<evidence type="ECO:0000313" key="3">
    <source>
        <dbReference type="EMBL" id="MDT3767724.1"/>
    </source>
</evidence>
<evidence type="ECO:0000256" key="1">
    <source>
        <dbReference type="PROSITE-ProRule" id="PRU00409"/>
    </source>
</evidence>
<dbReference type="PROSITE" id="PS00867">
    <property type="entry name" value="CPSASE_2"/>
    <property type="match status" value="1"/>
</dbReference>
<dbReference type="RefSeq" id="WP_313273551.1">
    <property type="nucleotide sequence ID" value="NZ_JASXSX010000001.1"/>
</dbReference>